<dbReference type="PATRIC" id="fig|455.5.peg.1701"/>
<comment type="caution">
    <text evidence="1">The sequence shown here is derived from an EMBL/GenBank/DDBJ whole genome shotgun (WGS) entry which is preliminary data.</text>
</comment>
<dbReference type="Proteomes" id="UP000054715">
    <property type="component" value="Unassembled WGS sequence"/>
</dbReference>
<organism evidence="1 2">
    <name type="scientific">Legionella jamestowniensis</name>
    <dbReference type="NCBI Taxonomy" id="455"/>
    <lineage>
        <taxon>Bacteria</taxon>
        <taxon>Pseudomonadati</taxon>
        <taxon>Pseudomonadota</taxon>
        <taxon>Gammaproteobacteria</taxon>
        <taxon>Legionellales</taxon>
        <taxon>Legionellaceae</taxon>
        <taxon>Legionella</taxon>
    </lineage>
</organism>
<proteinExistence type="predicted"/>
<gene>
    <name evidence="1" type="primary">letE</name>
    <name evidence="1" type="ORF">Ljam_1610</name>
</gene>
<evidence type="ECO:0000313" key="2">
    <source>
        <dbReference type="Proteomes" id="UP000054715"/>
    </source>
</evidence>
<sequence length="155" mass="17733">MNDIEMETLQFGKFRMTRFTQTLREGINMNEKNALLPHIKLRFNIEHPNLEECYAYGYECALAEVSEEANPYQYGSAEYEQWTEGWWAGFYGEKPLYELAELLIEPEANEKEAANDYVYNTNHKVSPSFLSTVLKITGAIAATAVVGYQVLDLVA</sequence>
<dbReference type="AlphaFoldDB" id="A0A0W0UI92"/>
<accession>A0A0W0UI92</accession>
<reference evidence="1 2" key="1">
    <citation type="submission" date="2015-11" db="EMBL/GenBank/DDBJ databases">
        <title>Genomic analysis of 38 Legionella species identifies large and diverse effector repertoires.</title>
        <authorList>
            <person name="Burstein D."/>
            <person name="Amaro F."/>
            <person name="Zusman T."/>
            <person name="Lifshitz Z."/>
            <person name="Cohen O."/>
            <person name="Gilbert J.A."/>
            <person name="Pupko T."/>
            <person name="Shuman H.A."/>
            <person name="Segal G."/>
        </authorList>
    </citation>
    <scope>NUCLEOTIDE SEQUENCE [LARGE SCALE GENOMIC DNA]</scope>
    <source>
        <strain evidence="1 2">JA-26-G1-E2</strain>
    </source>
</reference>
<evidence type="ECO:0000313" key="1">
    <source>
        <dbReference type="EMBL" id="KTD07415.1"/>
    </source>
</evidence>
<protein>
    <submittedName>
        <fullName evidence="1">Transmission trait enhancer protein LetE</fullName>
    </submittedName>
</protein>
<dbReference type="EMBL" id="LNYG01000013">
    <property type="protein sequence ID" value="KTD07415.1"/>
    <property type="molecule type" value="Genomic_DNA"/>
</dbReference>
<name>A0A0W0UI92_9GAMM</name>